<keyword evidence="3" id="KW-1185">Reference proteome</keyword>
<gene>
    <name evidence="2" type="ORF">AN957_10565</name>
</gene>
<dbReference type="RefSeq" id="WP_056684024.1">
    <property type="nucleotide sequence ID" value="NZ_CP085712.1"/>
</dbReference>
<dbReference type="AlphaFoldDB" id="A0A0Q3T673"/>
<comment type="caution">
    <text evidence="2">The sequence shown here is derived from an EMBL/GenBank/DDBJ whole genome shotgun (WGS) entry which is preliminary data.</text>
</comment>
<dbReference type="STRING" id="1637975.AN957_10565"/>
<dbReference type="InterPro" id="IPR012854">
    <property type="entry name" value="Cu_amine_oxidase-like_N"/>
</dbReference>
<dbReference type="EMBL" id="LJIX01000006">
    <property type="protein sequence ID" value="KQL18973.1"/>
    <property type="molecule type" value="Genomic_DNA"/>
</dbReference>
<sequence>MWRTASLLFVALTTAIGGMLSMQWKAYSKQESQIDHNETVTQELTVQSSEKDLRISQRITGLTKEKEYKVIIPNELFHWTCIKDNGDVCESKDENPQTFLPDQNTLIFQYTIPIQKEDASFFLSEWTARISQVTVRTTDLEIIDTYRKKGTWIAGAPLKGLKEMDLIDYYLFKGVGDAPSLYWEPTSLHKIQRNNITYYSEQSVKKNRFQFDEMANLKGFPNLSVVLTDQSVEKSGNGLIITSPAIKDEDLKWKLVYDYYETKFKGNSEEDKWLLDVFTSYTVKRESGFEKSRAILEELNKMLSDEELTYLFNRVNNETAEITAEKLDDFIYDLKGRNTRFFTKNKNESVEFVPFYYYDPRSLIINEKEQEDDIEAIYKENKILYPFIDTIKGLGFEVTMLPDHEAILVIKDKNSYRFYLNRNIFIYNEEDYGLLENPLTNLNGKYYISKQWLQQLFKVSIDEGEEAITISM</sequence>
<protein>
    <recommendedName>
        <fullName evidence="1">Copper amine oxidase-like N-terminal domain-containing protein</fullName>
    </recommendedName>
</protein>
<reference evidence="2 3" key="1">
    <citation type="submission" date="2015-09" db="EMBL/GenBank/DDBJ databases">
        <title>Genome sequencing project for genomic taxonomy and phylogenomics of Bacillus-like bacteria.</title>
        <authorList>
            <person name="Liu B."/>
            <person name="Wang J."/>
            <person name="Zhu Y."/>
            <person name="Liu G."/>
            <person name="Chen Q."/>
            <person name="Chen Z."/>
            <person name="Lan J."/>
            <person name="Che J."/>
            <person name="Ge C."/>
            <person name="Shi H."/>
            <person name="Pan Z."/>
            <person name="Liu X."/>
        </authorList>
    </citation>
    <scope>NUCLEOTIDE SEQUENCE [LARGE SCALE GENOMIC DNA]</scope>
    <source>
        <strain evidence="2 3">FJAT-18043</strain>
    </source>
</reference>
<dbReference type="Pfam" id="PF07833">
    <property type="entry name" value="Cu_amine_oxidN1"/>
    <property type="match status" value="1"/>
</dbReference>
<accession>A0A0Q3T673</accession>
<evidence type="ECO:0000313" key="2">
    <source>
        <dbReference type="EMBL" id="KQL18973.1"/>
    </source>
</evidence>
<name>A0A0Q3T673_9BACI</name>
<dbReference type="Proteomes" id="UP000050996">
    <property type="component" value="Unassembled WGS sequence"/>
</dbReference>
<organism evidence="2 3">
    <name type="scientific">Cytobacillus solani</name>
    <dbReference type="NCBI Taxonomy" id="1637975"/>
    <lineage>
        <taxon>Bacteria</taxon>
        <taxon>Bacillati</taxon>
        <taxon>Bacillota</taxon>
        <taxon>Bacilli</taxon>
        <taxon>Bacillales</taxon>
        <taxon>Bacillaceae</taxon>
        <taxon>Cytobacillus</taxon>
    </lineage>
</organism>
<evidence type="ECO:0000259" key="1">
    <source>
        <dbReference type="Pfam" id="PF07833"/>
    </source>
</evidence>
<dbReference type="PATRIC" id="fig|1637975.4.peg.1902"/>
<proteinExistence type="predicted"/>
<evidence type="ECO:0000313" key="3">
    <source>
        <dbReference type="Proteomes" id="UP000050996"/>
    </source>
</evidence>
<dbReference type="InterPro" id="IPR036582">
    <property type="entry name" value="Mao_N_sf"/>
</dbReference>
<feature type="domain" description="Copper amine oxidase-like N-terminal" evidence="1">
    <location>
        <begin position="365"/>
        <end position="470"/>
    </location>
</feature>
<dbReference type="SUPFAM" id="SSF55383">
    <property type="entry name" value="Copper amine oxidase, domain N"/>
    <property type="match status" value="1"/>
</dbReference>